<dbReference type="SMART" id="SM00729">
    <property type="entry name" value="Elp3"/>
    <property type="match status" value="1"/>
</dbReference>
<organism evidence="8 9">
    <name type="scientific">Desulfomonile tiedjei</name>
    <dbReference type="NCBI Taxonomy" id="2358"/>
    <lineage>
        <taxon>Bacteria</taxon>
        <taxon>Pseudomonadati</taxon>
        <taxon>Thermodesulfobacteriota</taxon>
        <taxon>Desulfomonilia</taxon>
        <taxon>Desulfomonilales</taxon>
        <taxon>Desulfomonilaceae</taxon>
        <taxon>Desulfomonile</taxon>
    </lineage>
</organism>
<dbReference type="Gene3D" id="3.40.50.280">
    <property type="entry name" value="Cobalamin-binding domain"/>
    <property type="match status" value="1"/>
</dbReference>
<name>A0A9D6V3P2_9BACT</name>
<reference evidence="8" key="1">
    <citation type="submission" date="2020-07" db="EMBL/GenBank/DDBJ databases">
        <title>Huge and variable diversity of episymbiotic CPR bacteria and DPANN archaea in groundwater ecosystems.</title>
        <authorList>
            <person name="He C.Y."/>
            <person name="Keren R."/>
            <person name="Whittaker M."/>
            <person name="Farag I.F."/>
            <person name="Doudna J."/>
            <person name="Cate J.H.D."/>
            <person name="Banfield J.F."/>
        </authorList>
    </citation>
    <scope>NUCLEOTIDE SEQUENCE</scope>
    <source>
        <strain evidence="8">NC_groundwater_1664_Pr3_B-0.1um_52_9</strain>
    </source>
</reference>
<dbReference type="GO" id="GO:0005829">
    <property type="term" value="C:cytosol"/>
    <property type="evidence" value="ECO:0007669"/>
    <property type="project" value="TreeGrafter"/>
</dbReference>
<dbReference type="Pfam" id="PF13282">
    <property type="entry name" value="DUF4070"/>
    <property type="match status" value="1"/>
</dbReference>
<dbReference type="InterPro" id="IPR025274">
    <property type="entry name" value="DUF4070"/>
</dbReference>
<dbReference type="InterPro" id="IPR034466">
    <property type="entry name" value="Methyltransferase_Class_B"/>
</dbReference>
<dbReference type="CDD" id="cd02068">
    <property type="entry name" value="radical_SAM_B12_BD"/>
    <property type="match status" value="1"/>
</dbReference>
<dbReference type="AlphaFoldDB" id="A0A9D6V3P2"/>
<dbReference type="InterPro" id="IPR023404">
    <property type="entry name" value="rSAM_horseshoe"/>
</dbReference>
<keyword evidence="3" id="KW-0479">Metal-binding</keyword>
<accession>A0A9D6V3P2</accession>
<dbReference type="GO" id="GO:0051539">
    <property type="term" value="F:4 iron, 4 sulfur cluster binding"/>
    <property type="evidence" value="ECO:0007669"/>
    <property type="project" value="UniProtKB-KW"/>
</dbReference>
<dbReference type="SFLD" id="SFLDF00303">
    <property type="entry name" value="hopanoid_C2-methyltransferase"/>
    <property type="match status" value="1"/>
</dbReference>
<evidence type="ECO:0000259" key="6">
    <source>
        <dbReference type="PROSITE" id="PS51332"/>
    </source>
</evidence>
<dbReference type="Pfam" id="PF04055">
    <property type="entry name" value="Radical_SAM"/>
    <property type="match status" value="1"/>
</dbReference>
<evidence type="ECO:0000256" key="5">
    <source>
        <dbReference type="ARBA" id="ARBA00023014"/>
    </source>
</evidence>
<dbReference type="SFLD" id="SFLDG01123">
    <property type="entry name" value="methyltransferase_(Class_B)"/>
    <property type="match status" value="1"/>
</dbReference>
<dbReference type="PROSITE" id="PS51332">
    <property type="entry name" value="B12_BINDING"/>
    <property type="match status" value="1"/>
</dbReference>
<evidence type="ECO:0000313" key="8">
    <source>
        <dbReference type="EMBL" id="MBI5250045.1"/>
    </source>
</evidence>
<dbReference type="GO" id="GO:0003824">
    <property type="term" value="F:catalytic activity"/>
    <property type="evidence" value="ECO:0007669"/>
    <property type="project" value="InterPro"/>
</dbReference>
<dbReference type="SUPFAM" id="SSF102114">
    <property type="entry name" value="Radical SAM enzymes"/>
    <property type="match status" value="1"/>
</dbReference>
<dbReference type="InterPro" id="IPR058240">
    <property type="entry name" value="rSAM_sf"/>
</dbReference>
<proteinExistence type="predicted"/>
<evidence type="ECO:0000256" key="3">
    <source>
        <dbReference type="ARBA" id="ARBA00022723"/>
    </source>
</evidence>
<dbReference type="InterPro" id="IPR007197">
    <property type="entry name" value="rSAM"/>
</dbReference>
<dbReference type="Pfam" id="PF02310">
    <property type="entry name" value="B12-binding"/>
    <property type="match status" value="1"/>
</dbReference>
<evidence type="ECO:0000313" key="9">
    <source>
        <dbReference type="Proteomes" id="UP000807825"/>
    </source>
</evidence>
<comment type="caution">
    <text evidence="8">The sequence shown here is derived from an EMBL/GenBank/DDBJ whole genome shotgun (WGS) entry which is preliminary data.</text>
</comment>
<evidence type="ECO:0000256" key="1">
    <source>
        <dbReference type="ARBA" id="ARBA00001966"/>
    </source>
</evidence>
<dbReference type="PROSITE" id="PS51918">
    <property type="entry name" value="RADICAL_SAM"/>
    <property type="match status" value="1"/>
</dbReference>
<keyword evidence="5" id="KW-0411">Iron-sulfur</keyword>
<dbReference type="PANTHER" id="PTHR43409">
    <property type="entry name" value="ANAEROBIC MAGNESIUM-PROTOPORPHYRIN IX MONOMETHYL ESTER CYCLASE-RELATED"/>
    <property type="match status" value="1"/>
</dbReference>
<feature type="domain" description="B12-binding" evidence="6">
    <location>
        <begin position="66"/>
        <end position="140"/>
    </location>
</feature>
<keyword evidence="4" id="KW-0408">Iron</keyword>
<protein>
    <submittedName>
        <fullName evidence="8">B12-binding domain-containing radical SAM protein</fullName>
    </submittedName>
</protein>
<dbReference type="SFLD" id="SFLDG01082">
    <property type="entry name" value="B12-binding_domain_containing"/>
    <property type="match status" value="1"/>
</dbReference>
<evidence type="ECO:0000259" key="7">
    <source>
        <dbReference type="PROSITE" id="PS51918"/>
    </source>
</evidence>
<dbReference type="Gene3D" id="3.80.30.20">
    <property type="entry name" value="tm_1862 like domain"/>
    <property type="match status" value="1"/>
</dbReference>
<feature type="domain" description="Radical SAM core" evidence="7">
    <location>
        <begin position="163"/>
        <end position="384"/>
    </location>
</feature>
<dbReference type="InterPro" id="IPR051198">
    <property type="entry name" value="BchE-like"/>
</dbReference>
<evidence type="ECO:0000256" key="2">
    <source>
        <dbReference type="ARBA" id="ARBA00022691"/>
    </source>
</evidence>
<dbReference type="InterPro" id="IPR006638">
    <property type="entry name" value="Elp3/MiaA/NifB-like_rSAM"/>
</dbReference>
<dbReference type="GO" id="GO:0046872">
    <property type="term" value="F:metal ion binding"/>
    <property type="evidence" value="ECO:0007669"/>
    <property type="project" value="UniProtKB-KW"/>
</dbReference>
<keyword evidence="2" id="KW-0949">S-adenosyl-L-methionine</keyword>
<dbReference type="SFLD" id="SFLDS00029">
    <property type="entry name" value="Radical_SAM"/>
    <property type="match status" value="1"/>
</dbReference>
<evidence type="ECO:0000256" key="4">
    <source>
        <dbReference type="ARBA" id="ARBA00023004"/>
    </source>
</evidence>
<dbReference type="GO" id="GO:0031419">
    <property type="term" value="F:cobalamin binding"/>
    <property type="evidence" value="ECO:0007669"/>
    <property type="project" value="InterPro"/>
</dbReference>
<dbReference type="InterPro" id="IPR006158">
    <property type="entry name" value="Cobalamin-bd"/>
</dbReference>
<dbReference type="Proteomes" id="UP000807825">
    <property type="component" value="Unassembled WGS sequence"/>
</dbReference>
<dbReference type="EMBL" id="JACRDE010000300">
    <property type="protein sequence ID" value="MBI5250045.1"/>
    <property type="molecule type" value="Genomic_DNA"/>
</dbReference>
<dbReference type="InterPro" id="IPR034530">
    <property type="entry name" value="HpnP-like"/>
</dbReference>
<gene>
    <name evidence="8" type="ORF">HY912_11170</name>
</gene>
<dbReference type="PANTHER" id="PTHR43409:SF3">
    <property type="entry name" value="HYPOTHETICAL METHYLTRANSFERASE"/>
    <property type="match status" value="1"/>
</dbReference>
<comment type="cofactor">
    <cofactor evidence="1">
        <name>[4Fe-4S] cluster</name>
        <dbReference type="ChEBI" id="CHEBI:49883"/>
    </cofactor>
</comment>
<sequence>MRVLLINPETPESFWTFSNTRKFLGRKALIPPLGLITVAGLLPREWEFRLVDLAARKLTDDDWNWADMVMMSAMIVQRESLLALIKEGKQKGKLIVVGGPYPTSLPDEALEAGCDFLVRGEGESAIPILLEALEQGQTGGIIDSKTKPELSDSPIPRFDLLNFDDYIVLGVQTSRGCPFDCEFCDIVNLYGRKPRYKTGDQLIEELETIYQLGWRREVFITDDNFIGSKSHARNLLAKLTPWMKDHGEPFVFWTQTSVNLGQDLGLIDLLTAANFSTVFLGIESQDEDILALNGKFQNIQNPLLESVNNINANGLSIVASFVIGFDNEKPGAGEGICSFVDTAGIPIVVLNMLHALPNTRLWDRLKKEGRLVETNTTGQTTGEKMNFIPTRPESEIVAEYLGAWDHLYAPSRYLERAYRWFLKMRPTRAALGNGEDKSVRVTRISAGTTQWNIVQDLDRFARFSWKAGIRSDHKMQYWKQFFGMWRHNPSRLVKYVNVCALGDNMIAFKKVVHDRIGKRVADEEPMSKRASTACR</sequence>